<accession>A0A8J5FUH7</accession>
<dbReference type="PANTHER" id="PTHR31469">
    <property type="entry name" value="OS07G0633600 PROTEIN"/>
    <property type="match status" value="1"/>
</dbReference>
<dbReference type="AlphaFoldDB" id="A0A8J5FUH7"/>
<keyword evidence="1" id="KW-1133">Transmembrane helix</keyword>
<dbReference type="Pfam" id="PF23269">
    <property type="entry name" value="DUF7074"/>
    <property type="match status" value="1"/>
</dbReference>
<feature type="transmembrane region" description="Helical" evidence="1">
    <location>
        <begin position="31"/>
        <end position="50"/>
    </location>
</feature>
<name>A0A8J5FUH7_ZINOF</name>
<keyword evidence="1" id="KW-0812">Transmembrane</keyword>
<evidence type="ECO:0000256" key="1">
    <source>
        <dbReference type="SAM" id="Phobius"/>
    </source>
</evidence>
<evidence type="ECO:0000259" key="3">
    <source>
        <dbReference type="Pfam" id="PF23272"/>
    </source>
</evidence>
<feature type="domain" description="DUF7074" evidence="2">
    <location>
        <begin position="126"/>
        <end position="211"/>
    </location>
</feature>
<keyword evidence="5" id="KW-1185">Reference proteome</keyword>
<evidence type="ECO:0000313" key="5">
    <source>
        <dbReference type="Proteomes" id="UP000734854"/>
    </source>
</evidence>
<dbReference type="OrthoDB" id="1882547at2759"/>
<organism evidence="4 5">
    <name type="scientific">Zingiber officinale</name>
    <name type="common">Ginger</name>
    <name type="synonym">Amomum zingiber</name>
    <dbReference type="NCBI Taxonomy" id="94328"/>
    <lineage>
        <taxon>Eukaryota</taxon>
        <taxon>Viridiplantae</taxon>
        <taxon>Streptophyta</taxon>
        <taxon>Embryophyta</taxon>
        <taxon>Tracheophyta</taxon>
        <taxon>Spermatophyta</taxon>
        <taxon>Magnoliopsida</taxon>
        <taxon>Liliopsida</taxon>
        <taxon>Zingiberales</taxon>
        <taxon>Zingiberaceae</taxon>
        <taxon>Zingiber</taxon>
    </lineage>
</organism>
<evidence type="ECO:0000313" key="4">
    <source>
        <dbReference type="EMBL" id="KAG6496190.1"/>
    </source>
</evidence>
<sequence length="552" mass="61651">MTGARALSRTSSGDVRIGGGRGGVGFCGRNFCFAAFILAVVVLTVLVSIYQPADPLLRPPAAASQLTSFLASTSNATFLPDGSVLRTGEDFLNSSSSAAAPFIGISDINSSSSNGAAVVPACDPAAPIDCGDPELFHLLMRAAIEALPDLHFYRFGKPVAVAGDPGSCDIDWRFRPKDAVQPMLYKDFRRFHLSRSPNCAVSVSKIEAFHSGIGARKKADEAANATELVVGEPLEDSLPAVISEAAFAAGRYLLYAGGGDRCKSMNHYLWSFLCALGEAQFLNRTLVMNMDLCLSSMYTGRGQDEEGKDFRFYFDFERLKKSASVIEQGHFWTEWGKRHKQDGLKLYYVDDIKVMPMSLVGVNDSLIMRQFSEVEPDNYWYRVCEGKTESVIQRPWHLLWKSRRLMDIVSAITSRMNWDFDSVHLVRGEKAKNTEIWPNLAADTSLEKLLVTLKDKVEEGRQLYIATREPDTSSFEPLKEAYSTYFLDDFKDLWDENSEWYLESKELNNGVPVEFDGYMRIEVDTEVFLRGKKQLETFNDLTSDCRHGVHTC</sequence>
<comment type="caution">
    <text evidence="4">The sequence shown here is derived from an EMBL/GenBank/DDBJ whole genome shotgun (WGS) entry which is preliminary data.</text>
</comment>
<dbReference type="Proteomes" id="UP000734854">
    <property type="component" value="Unassembled WGS sequence"/>
</dbReference>
<dbReference type="EMBL" id="JACMSC010000012">
    <property type="protein sequence ID" value="KAG6496190.1"/>
    <property type="molecule type" value="Genomic_DNA"/>
</dbReference>
<feature type="domain" description="DUF7075" evidence="3">
    <location>
        <begin position="246"/>
        <end position="536"/>
    </location>
</feature>
<keyword evidence="1" id="KW-0472">Membrane</keyword>
<evidence type="ECO:0008006" key="6">
    <source>
        <dbReference type="Google" id="ProtNLM"/>
    </source>
</evidence>
<dbReference type="Pfam" id="PF23272">
    <property type="entry name" value="DUF7075"/>
    <property type="match status" value="1"/>
</dbReference>
<dbReference type="GO" id="GO:0005794">
    <property type="term" value="C:Golgi apparatus"/>
    <property type="evidence" value="ECO:0007669"/>
    <property type="project" value="TreeGrafter"/>
</dbReference>
<reference evidence="4 5" key="1">
    <citation type="submission" date="2020-08" db="EMBL/GenBank/DDBJ databases">
        <title>Plant Genome Project.</title>
        <authorList>
            <person name="Zhang R.-G."/>
        </authorList>
    </citation>
    <scope>NUCLEOTIDE SEQUENCE [LARGE SCALE GENOMIC DNA]</scope>
    <source>
        <tissue evidence="4">Rhizome</tissue>
    </source>
</reference>
<dbReference type="InterPro" id="IPR055503">
    <property type="entry name" value="DUF7075"/>
</dbReference>
<dbReference type="InterPro" id="IPR055502">
    <property type="entry name" value="DUF7074"/>
</dbReference>
<protein>
    <recommendedName>
        <fullName evidence="6">O-fucosyltransferase family protein</fullName>
    </recommendedName>
</protein>
<dbReference type="PANTHER" id="PTHR31469:SF2">
    <property type="entry name" value="EXPRESSED PROTEIN"/>
    <property type="match status" value="1"/>
</dbReference>
<evidence type="ECO:0000259" key="2">
    <source>
        <dbReference type="Pfam" id="PF23269"/>
    </source>
</evidence>
<proteinExistence type="predicted"/>
<gene>
    <name evidence="4" type="ORF">ZIOFF_044038</name>
</gene>